<comment type="subcellular location">
    <subcellularLocation>
        <location evidence="10">Cytoplasm</location>
    </subcellularLocation>
</comment>
<dbReference type="InterPro" id="IPR024909">
    <property type="entry name" value="Cys-tRNA/MSH_ligase"/>
</dbReference>
<evidence type="ECO:0000256" key="9">
    <source>
        <dbReference type="ARBA" id="ARBA00023146"/>
    </source>
</evidence>
<feature type="domain" description="tRNA synthetases class I catalytic" evidence="11">
    <location>
        <begin position="17"/>
        <end position="317"/>
    </location>
</feature>
<dbReference type="EMBL" id="JAETWB010000006">
    <property type="protein sequence ID" value="MBL6079280.1"/>
    <property type="molecule type" value="Genomic_DNA"/>
</dbReference>
<evidence type="ECO:0000313" key="13">
    <source>
        <dbReference type="EMBL" id="MBL6079280.1"/>
    </source>
</evidence>
<feature type="binding site" evidence="10">
    <location>
        <position position="239"/>
    </location>
    <ligand>
        <name>Zn(2+)</name>
        <dbReference type="ChEBI" id="CHEBI:29105"/>
    </ligand>
</feature>
<dbReference type="Pfam" id="PF01406">
    <property type="entry name" value="tRNA-synt_1e"/>
    <property type="match status" value="1"/>
</dbReference>
<proteinExistence type="inferred from homology"/>
<dbReference type="CDD" id="cd00672">
    <property type="entry name" value="CysRS_core"/>
    <property type="match status" value="1"/>
</dbReference>
<dbReference type="Gene3D" id="3.40.50.620">
    <property type="entry name" value="HUPs"/>
    <property type="match status" value="1"/>
</dbReference>
<evidence type="ECO:0000256" key="3">
    <source>
        <dbReference type="ARBA" id="ARBA00022598"/>
    </source>
</evidence>
<evidence type="ECO:0000256" key="5">
    <source>
        <dbReference type="ARBA" id="ARBA00022741"/>
    </source>
</evidence>
<evidence type="ECO:0000256" key="6">
    <source>
        <dbReference type="ARBA" id="ARBA00022833"/>
    </source>
</evidence>
<keyword evidence="9 10" id="KW-0030">Aminoacyl-tRNA synthetase</keyword>
<keyword evidence="7 10" id="KW-0067">ATP-binding</keyword>
<evidence type="ECO:0000256" key="10">
    <source>
        <dbReference type="HAMAP-Rule" id="MF_00041"/>
    </source>
</evidence>
<feature type="binding site" evidence="10">
    <location>
        <position position="235"/>
    </location>
    <ligand>
        <name>Zn(2+)</name>
        <dbReference type="ChEBI" id="CHEBI:29105"/>
    </ligand>
</feature>
<evidence type="ECO:0000256" key="4">
    <source>
        <dbReference type="ARBA" id="ARBA00022723"/>
    </source>
</evidence>
<keyword evidence="4 10" id="KW-0479">Metal-binding</keyword>
<dbReference type="PRINTS" id="PR00983">
    <property type="entry name" value="TRNASYNTHCYS"/>
</dbReference>
<dbReference type="InterPro" id="IPR032678">
    <property type="entry name" value="tRNA-synt_1_cat_dom"/>
</dbReference>
<dbReference type="HAMAP" id="MF_00041">
    <property type="entry name" value="Cys_tRNA_synth"/>
    <property type="match status" value="1"/>
</dbReference>
<evidence type="ECO:0000256" key="8">
    <source>
        <dbReference type="ARBA" id="ARBA00022917"/>
    </source>
</evidence>
<dbReference type="SUPFAM" id="SSF52374">
    <property type="entry name" value="Nucleotidylyl transferase"/>
    <property type="match status" value="1"/>
</dbReference>
<organism evidence="13 14">
    <name type="scientific">Belnapia arida</name>
    <dbReference type="NCBI Taxonomy" id="2804533"/>
    <lineage>
        <taxon>Bacteria</taxon>
        <taxon>Pseudomonadati</taxon>
        <taxon>Pseudomonadota</taxon>
        <taxon>Alphaproteobacteria</taxon>
        <taxon>Acetobacterales</taxon>
        <taxon>Roseomonadaceae</taxon>
        <taxon>Belnapia</taxon>
    </lineage>
</organism>
<dbReference type="NCBIfam" id="TIGR00435">
    <property type="entry name" value="cysS"/>
    <property type="match status" value="1"/>
</dbReference>
<feature type="binding site" evidence="10">
    <location>
        <position position="271"/>
    </location>
    <ligand>
        <name>ATP</name>
        <dbReference type="ChEBI" id="CHEBI:30616"/>
    </ligand>
</feature>
<feature type="binding site" evidence="10">
    <location>
        <position position="30"/>
    </location>
    <ligand>
        <name>Zn(2+)</name>
        <dbReference type="ChEBI" id="CHEBI:29105"/>
    </ligand>
</feature>
<dbReference type="PANTHER" id="PTHR10890">
    <property type="entry name" value="CYSTEINYL-TRNA SYNTHETASE"/>
    <property type="match status" value="1"/>
</dbReference>
<gene>
    <name evidence="10" type="primary">cysS</name>
    <name evidence="13" type="ORF">JMJ56_14770</name>
</gene>
<keyword evidence="6 10" id="KW-0862">Zinc</keyword>
<dbReference type="InterPro" id="IPR009080">
    <property type="entry name" value="tRNAsynth_Ia_anticodon-bd"/>
</dbReference>
<comment type="cofactor">
    <cofactor evidence="10">
        <name>Zn(2+)</name>
        <dbReference type="ChEBI" id="CHEBI:29105"/>
    </cofactor>
    <text evidence="10">Binds 1 zinc ion per subunit.</text>
</comment>
<dbReference type="PANTHER" id="PTHR10890:SF3">
    <property type="entry name" value="CYSTEINE--TRNA LIGASE, CYTOPLASMIC"/>
    <property type="match status" value="1"/>
</dbReference>
<dbReference type="Proteomes" id="UP000660885">
    <property type="component" value="Unassembled WGS sequence"/>
</dbReference>
<evidence type="ECO:0000256" key="7">
    <source>
        <dbReference type="ARBA" id="ARBA00022840"/>
    </source>
</evidence>
<comment type="caution">
    <text evidence="13">The sequence shown here is derived from an EMBL/GenBank/DDBJ whole genome shotgun (WGS) entry which is preliminary data.</text>
</comment>
<dbReference type="GO" id="GO:0004817">
    <property type="term" value="F:cysteine-tRNA ligase activity"/>
    <property type="evidence" value="ECO:0007669"/>
    <property type="project" value="UniProtKB-EC"/>
</dbReference>
<feature type="short sequence motif" description="'KMSKS' region" evidence="10">
    <location>
        <begin position="268"/>
        <end position="272"/>
    </location>
</feature>
<dbReference type="RefSeq" id="WP_202832536.1">
    <property type="nucleotide sequence ID" value="NZ_JAETWB010000006.1"/>
</dbReference>
<dbReference type="EC" id="6.1.1.16" evidence="10"/>
<comment type="subunit">
    <text evidence="2 10">Monomer.</text>
</comment>
<dbReference type="InterPro" id="IPR014729">
    <property type="entry name" value="Rossmann-like_a/b/a_fold"/>
</dbReference>
<dbReference type="InterPro" id="IPR056411">
    <property type="entry name" value="CysS_C"/>
</dbReference>
<evidence type="ECO:0000259" key="12">
    <source>
        <dbReference type="Pfam" id="PF23493"/>
    </source>
</evidence>
<dbReference type="Gene3D" id="1.20.120.1910">
    <property type="entry name" value="Cysteine-tRNA ligase, C-terminal anti-codon recognition domain"/>
    <property type="match status" value="1"/>
</dbReference>
<comment type="similarity">
    <text evidence="1 10">Belongs to the class-I aminoacyl-tRNA synthetase family.</text>
</comment>
<feature type="short sequence motif" description="'HIGH' region" evidence="10">
    <location>
        <begin position="32"/>
        <end position="42"/>
    </location>
</feature>
<evidence type="ECO:0000259" key="11">
    <source>
        <dbReference type="Pfam" id="PF01406"/>
    </source>
</evidence>
<reference evidence="13 14" key="1">
    <citation type="submission" date="2021-01" db="EMBL/GenBank/DDBJ databases">
        <title>Belnapia mucosa sp. nov. and Belnapia arida sp. nov., isolated from the Tabernas Desert (Almeria, Spain).</title>
        <authorList>
            <person name="Molina-Menor E."/>
            <person name="Vidal-Verdu A."/>
            <person name="Calonge A."/>
            <person name="Satari L."/>
            <person name="Pereto J."/>
            <person name="Porcar M."/>
        </authorList>
    </citation>
    <scope>NUCLEOTIDE SEQUENCE [LARGE SCALE GENOMIC DNA]</scope>
    <source>
        <strain evidence="13 14">T18</strain>
    </source>
</reference>
<name>A0ABS1U3N6_9PROT</name>
<feature type="binding site" evidence="10">
    <location>
        <position position="210"/>
    </location>
    <ligand>
        <name>Zn(2+)</name>
        <dbReference type="ChEBI" id="CHEBI:29105"/>
    </ligand>
</feature>
<dbReference type="SUPFAM" id="SSF47323">
    <property type="entry name" value="Anticodon-binding domain of a subclass of class I aminoacyl-tRNA synthetases"/>
    <property type="match status" value="1"/>
</dbReference>
<keyword evidence="8 10" id="KW-0648">Protein biosynthesis</keyword>
<accession>A0ABS1U3N6</accession>
<keyword evidence="5 10" id="KW-0547">Nucleotide-binding</keyword>
<keyword evidence="3 10" id="KW-0436">Ligase</keyword>
<dbReference type="Pfam" id="PF23493">
    <property type="entry name" value="CysS_C"/>
    <property type="match status" value="1"/>
</dbReference>
<evidence type="ECO:0000313" key="14">
    <source>
        <dbReference type="Proteomes" id="UP000660885"/>
    </source>
</evidence>
<evidence type="ECO:0000256" key="2">
    <source>
        <dbReference type="ARBA" id="ARBA00011245"/>
    </source>
</evidence>
<sequence length="475" mass="52167">MTQFHLHNSLTRTKEEFVPIDPGHVRLYVCGPTVYDLAHLGNARPVVVFDTLARLLRRLYPRLTYVRNVTDVDDKINARAAESGEPIGAITARTTTDFHTDMAALGALPPDEEPRATQSIAPMIALIERLIARGHAYAAEGHVLFSVPSFPEYGTLSGRSPDELVAGARVDVAPYKRDPGDFVLWKPSDEATPGWDSPWGRGRPGWHIECSAMSWQALGEVFDIHGGGHDLIFPHHENELAQSRCAFGTPRMANVWLHNGMLRVDGEKMSKSLGNFLTVRDILARGAWAGEAFRLLLLRTHYRADLDFTFAGLDEAKAELDDGYAMLARAVAPADGHKMTRDAMVDWALEPLLDDLNTPLALARLRDLRTLENVASVGGSATSVLHRIGKPWPVVAGLAAEAFREAAALIGLHPSDPEAWLRGGEDTGWVEQAIADRLAARKARDFAEADRIRDALKAKGVLLEDGPQGTTWRRA</sequence>
<keyword evidence="14" id="KW-1185">Reference proteome</keyword>
<evidence type="ECO:0000256" key="1">
    <source>
        <dbReference type="ARBA" id="ARBA00005594"/>
    </source>
</evidence>
<dbReference type="InterPro" id="IPR015803">
    <property type="entry name" value="Cys-tRNA-ligase"/>
</dbReference>
<keyword evidence="10" id="KW-0963">Cytoplasm</keyword>
<feature type="domain" description="Cysteinyl-tRNA ligase anticodon binding" evidence="12">
    <location>
        <begin position="433"/>
        <end position="473"/>
    </location>
</feature>
<comment type="catalytic activity">
    <reaction evidence="10">
        <text>tRNA(Cys) + L-cysteine + ATP = L-cysteinyl-tRNA(Cys) + AMP + diphosphate</text>
        <dbReference type="Rhea" id="RHEA:17773"/>
        <dbReference type="Rhea" id="RHEA-COMP:9661"/>
        <dbReference type="Rhea" id="RHEA-COMP:9679"/>
        <dbReference type="ChEBI" id="CHEBI:30616"/>
        <dbReference type="ChEBI" id="CHEBI:33019"/>
        <dbReference type="ChEBI" id="CHEBI:35235"/>
        <dbReference type="ChEBI" id="CHEBI:78442"/>
        <dbReference type="ChEBI" id="CHEBI:78517"/>
        <dbReference type="ChEBI" id="CHEBI:456215"/>
        <dbReference type="EC" id="6.1.1.16"/>
    </reaction>
</comment>
<protein>
    <recommendedName>
        <fullName evidence="10">Cysteine--tRNA ligase</fullName>
        <ecNumber evidence="10">6.1.1.16</ecNumber>
    </recommendedName>
    <alternativeName>
        <fullName evidence="10">Cysteinyl-tRNA synthetase</fullName>
        <shortName evidence="10">CysRS</shortName>
    </alternativeName>
</protein>